<keyword evidence="1" id="KW-1133">Transmembrane helix</keyword>
<dbReference type="KEGG" id="lamb:KBB96_16870"/>
<dbReference type="Proteomes" id="UP000676169">
    <property type="component" value="Chromosome"/>
</dbReference>
<name>A0A975G7S2_9BACT</name>
<keyword evidence="3" id="KW-1185">Reference proteome</keyword>
<evidence type="ECO:0000313" key="3">
    <source>
        <dbReference type="Proteomes" id="UP000676169"/>
    </source>
</evidence>
<gene>
    <name evidence="2" type="ORF">KBB96_16870</name>
</gene>
<keyword evidence="1" id="KW-0812">Transmembrane</keyword>
<accession>A0A975G7S2</accession>
<organism evidence="2 3">
    <name type="scientific">Luteolibacter ambystomatis</name>
    <dbReference type="NCBI Taxonomy" id="2824561"/>
    <lineage>
        <taxon>Bacteria</taxon>
        <taxon>Pseudomonadati</taxon>
        <taxon>Verrucomicrobiota</taxon>
        <taxon>Verrucomicrobiia</taxon>
        <taxon>Verrucomicrobiales</taxon>
        <taxon>Verrucomicrobiaceae</taxon>
        <taxon>Luteolibacter</taxon>
    </lineage>
</organism>
<proteinExistence type="predicted"/>
<sequence length="119" mass="13197">MNPEPESADEMSGGFFELDEYPPDRGRYKLMGNSEAFVQLRAAIDRLLASETNEMPVGNADMNIASIQRILPLTERQVVKQKREATLIETGCIITASLILLSAAFGFIRAVEFIASLFK</sequence>
<keyword evidence="1" id="KW-0472">Membrane</keyword>
<evidence type="ECO:0000313" key="2">
    <source>
        <dbReference type="EMBL" id="QUE50523.1"/>
    </source>
</evidence>
<dbReference type="AlphaFoldDB" id="A0A975G7S2"/>
<feature type="transmembrane region" description="Helical" evidence="1">
    <location>
        <begin position="86"/>
        <end position="108"/>
    </location>
</feature>
<protein>
    <submittedName>
        <fullName evidence="2">Uncharacterized protein</fullName>
    </submittedName>
</protein>
<dbReference type="RefSeq" id="WP_211630663.1">
    <property type="nucleotide sequence ID" value="NZ_CP073100.1"/>
</dbReference>
<evidence type="ECO:0000256" key="1">
    <source>
        <dbReference type="SAM" id="Phobius"/>
    </source>
</evidence>
<reference evidence="2" key="1">
    <citation type="submission" date="2021-04" db="EMBL/GenBank/DDBJ databases">
        <title>Luteolibacter sp. 32A isolated from the skin of an Anderson's salamander (Ambystoma andersonii).</title>
        <authorList>
            <person name="Spergser J."/>
            <person name="Busse H.-J."/>
        </authorList>
    </citation>
    <scope>NUCLEOTIDE SEQUENCE</scope>
    <source>
        <strain evidence="2">32A</strain>
    </source>
</reference>
<dbReference type="EMBL" id="CP073100">
    <property type="protein sequence ID" value="QUE50523.1"/>
    <property type="molecule type" value="Genomic_DNA"/>
</dbReference>